<dbReference type="Proteomes" id="UP001163321">
    <property type="component" value="Chromosome 4"/>
</dbReference>
<protein>
    <submittedName>
        <fullName evidence="1">Uncharacterized protein</fullName>
    </submittedName>
</protein>
<reference evidence="1 2" key="1">
    <citation type="journal article" date="2022" name="bioRxiv">
        <title>The genome of the oomycete Peronosclerospora sorghi, a cosmopolitan pathogen of maize and sorghum, is inflated with dispersed pseudogenes.</title>
        <authorList>
            <person name="Fletcher K."/>
            <person name="Martin F."/>
            <person name="Isakeit T."/>
            <person name="Cavanaugh K."/>
            <person name="Magill C."/>
            <person name="Michelmore R."/>
        </authorList>
    </citation>
    <scope>NUCLEOTIDE SEQUENCE [LARGE SCALE GENOMIC DNA]</scope>
    <source>
        <strain evidence="1">P6</strain>
    </source>
</reference>
<gene>
    <name evidence="1" type="ORF">PsorP6_005424</name>
</gene>
<organism evidence="1 2">
    <name type="scientific">Peronosclerospora sorghi</name>
    <dbReference type="NCBI Taxonomy" id="230839"/>
    <lineage>
        <taxon>Eukaryota</taxon>
        <taxon>Sar</taxon>
        <taxon>Stramenopiles</taxon>
        <taxon>Oomycota</taxon>
        <taxon>Peronosporomycetes</taxon>
        <taxon>Peronosporales</taxon>
        <taxon>Peronosporaceae</taxon>
        <taxon>Peronosclerospora</taxon>
    </lineage>
</organism>
<proteinExistence type="predicted"/>
<accession>A0ACC0W4P1</accession>
<evidence type="ECO:0000313" key="2">
    <source>
        <dbReference type="Proteomes" id="UP001163321"/>
    </source>
</evidence>
<evidence type="ECO:0000313" key="1">
    <source>
        <dbReference type="EMBL" id="KAI9913517.1"/>
    </source>
</evidence>
<keyword evidence="2" id="KW-1185">Reference proteome</keyword>
<name>A0ACC0W4P1_9STRA</name>
<dbReference type="EMBL" id="CM047583">
    <property type="protein sequence ID" value="KAI9913517.1"/>
    <property type="molecule type" value="Genomic_DNA"/>
</dbReference>
<comment type="caution">
    <text evidence="1">The sequence shown here is derived from an EMBL/GenBank/DDBJ whole genome shotgun (WGS) entry which is preliminary data.</text>
</comment>
<sequence>MRGRQNCHLYVIAVDGFYRRRILRGFAASPHKHFSQYALTHLHAKALTRACKIALGNEAFSFFIKVM</sequence>